<keyword evidence="1" id="KW-1133">Transmembrane helix</keyword>
<protein>
    <recommendedName>
        <fullName evidence="4">DUF3592 domain-containing protein</fullName>
    </recommendedName>
</protein>
<evidence type="ECO:0000313" key="3">
    <source>
        <dbReference type="Proteomes" id="UP000604117"/>
    </source>
</evidence>
<evidence type="ECO:0008006" key="4">
    <source>
        <dbReference type="Google" id="ProtNLM"/>
    </source>
</evidence>
<keyword evidence="1" id="KW-0472">Membrane</keyword>
<keyword evidence="1" id="KW-0812">Transmembrane</keyword>
<reference evidence="2 3" key="1">
    <citation type="submission" date="2021-01" db="EMBL/GenBank/DDBJ databases">
        <title>Whole genome shotgun sequence of Asanoa siamensis NBRC 107932.</title>
        <authorList>
            <person name="Komaki H."/>
            <person name="Tamura T."/>
        </authorList>
    </citation>
    <scope>NUCLEOTIDE SEQUENCE [LARGE SCALE GENOMIC DNA]</scope>
    <source>
        <strain evidence="2 3">NBRC 107932</strain>
    </source>
</reference>
<accession>A0ABQ4CNG0</accession>
<feature type="transmembrane region" description="Helical" evidence="1">
    <location>
        <begin position="15"/>
        <end position="37"/>
    </location>
</feature>
<dbReference type="RefSeq" id="WP_203712472.1">
    <property type="nucleotide sequence ID" value="NZ_BONE01000014.1"/>
</dbReference>
<evidence type="ECO:0000313" key="2">
    <source>
        <dbReference type="EMBL" id="GIF72826.1"/>
    </source>
</evidence>
<dbReference type="Proteomes" id="UP000604117">
    <property type="component" value="Unassembled WGS sequence"/>
</dbReference>
<organism evidence="2 3">
    <name type="scientific">Asanoa siamensis</name>
    <dbReference type="NCBI Taxonomy" id="926357"/>
    <lineage>
        <taxon>Bacteria</taxon>
        <taxon>Bacillati</taxon>
        <taxon>Actinomycetota</taxon>
        <taxon>Actinomycetes</taxon>
        <taxon>Micromonosporales</taxon>
        <taxon>Micromonosporaceae</taxon>
        <taxon>Asanoa</taxon>
    </lineage>
</organism>
<keyword evidence="3" id="KW-1185">Reference proteome</keyword>
<sequence length="161" mass="17118">MPLSGRAQRRSRLPLAPRLVIVGVVASTGFLLAGLFADLGPPPPSGELVTGTVVAVEPGNSGRASSALLRIDTIDGPAFCGIDRTAFPEERVPATETRMTLDYTRTGCAPAPVSQELPRWLLLLIGGGGLLLMAAYLWSVGPITLSRFTAAWTRGYFGRRR</sequence>
<proteinExistence type="predicted"/>
<dbReference type="EMBL" id="BONE01000014">
    <property type="protein sequence ID" value="GIF72826.1"/>
    <property type="molecule type" value="Genomic_DNA"/>
</dbReference>
<feature type="transmembrane region" description="Helical" evidence="1">
    <location>
        <begin position="120"/>
        <end position="138"/>
    </location>
</feature>
<gene>
    <name evidence="2" type="ORF">Asi02nite_23440</name>
</gene>
<name>A0ABQ4CNG0_9ACTN</name>
<evidence type="ECO:0000256" key="1">
    <source>
        <dbReference type="SAM" id="Phobius"/>
    </source>
</evidence>
<comment type="caution">
    <text evidence="2">The sequence shown here is derived from an EMBL/GenBank/DDBJ whole genome shotgun (WGS) entry which is preliminary data.</text>
</comment>